<evidence type="ECO:0000259" key="4">
    <source>
        <dbReference type="PROSITE" id="PS51747"/>
    </source>
</evidence>
<sequence>MDAGRRQFLGRWGAVVTGAAAPLALPRPALQESHARPTDPVNPAVPINPVDPVGPVDLIARTEHERFMSLAIEQARRNPEWPFGAVIVGSRTGEVLGSGVNEGADSPLLHGEVVAMNDYVRRHGNQGWAGTTLYTTGEPCSMCMSALAWADVRRVVWASSIDEIRRTDVIQIDLTARQVAAAARSFYTPELLLGGVLSDRTNRLFLEARRLRQGTDAGGEDTSRRGTGSPQPV</sequence>
<dbReference type="SUPFAM" id="SSF53927">
    <property type="entry name" value="Cytidine deaminase-like"/>
    <property type="match status" value="1"/>
</dbReference>
<keyword evidence="2" id="KW-0862">Zinc</keyword>
<dbReference type="Proteomes" id="UP001282474">
    <property type="component" value="Unassembled WGS sequence"/>
</dbReference>
<dbReference type="InterPro" id="IPR016192">
    <property type="entry name" value="APOBEC/CMP_deaminase_Zn-bd"/>
</dbReference>
<dbReference type="PANTHER" id="PTHR11079">
    <property type="entry name" value="CYTOSINE DEAMINASE FAMILY MEMBER"/>
    <property type="match status" value="1"/>
</dbReference>
<feature type="region of interest" description="Disordered" evidence="3">
    <location>
        <begin position="214"/>
        <end position="233"/>
    </location>
</feature>
<dbReference type="InterPro" id="IPR006311">
    <property type="entry name" value="TAT_signal"/>
</dbReference>
<feature type="domain" description="CMP/dCMP-type deaminase" evidence="4">
    <location>
        <begin position="62"/>
        <end position="168"/>
    </location>
</feature>
<dbReference type="PROSITE" id="PS00903">
    <property type="entry name" value="CYT_DCMP_DEAMINASES_1"/>
    <property type="match status" value="1"/>
</dbReference>
<reference evidence="5 6" key="1">
    <citation type="journal article" date="2023" name="Microb. Genom.">
        <title>Mesoterricola silvestris gen. nov., sp. nov., Mesoterricola sediminis sp. nov., Geothrix oryzae sp. nov., Geothrix edaphica sp. nov., Geothrix rubra sp. nov., and Geothrix limicola sp. nov., six novel members of Acidobacteriota isolated from soils.</title>
        <authorList>
            <person name="Weisberg A.J."/>
            <person name="Pearce E."/>
            <person name="Kramer C.G."/>
            <person name="Chang J.H."/>
            <person name="Clarke C.R."/>
        </authorList>
    </citation>
    <scope>NUCLEOTIDE SEQUENCE [LARGE SCALE GENOMIC DNA]</scope>
    <source>
        <strain evidence="5 6">NE20-4-1</strain>
    </source>
</reference>
<dbReference type="InterPro" id="IPR002125">
    <property type="entry name" value="CMP_dCMP_dom"/>
</dbReference>
<evidence type="ECO:0000256" key="3">
    <source>
        <dbReference type="SAM" id="MobiDB-lite"/>
    </source>
</evidence>
<accession>A0ABU4MT37</accession>
<dbReference type="RefSeq" id="WP_237270308.1">
    <property type="nucleotide sequence ID" value="NZ_JABXWF010000005.1"/>
</dbReference>
<keyword evidence="6" id="KW-1185">Reference proteome</keyword>
<organism evidence="5 6">
    <name type="scientific">Streptomyces caniscabiei</name>
    <dbReference type="NCBI Taxonomy" id="2746961"/>
    <lineage>
        <taxon>Bacteria</taxon>
        <taxon>Bacillati</taxon>
        <taxon>Actinomycetota</taxon>
        <taxon>Actinomycetes</taxon>
        <taxon>Kitasatosporales</taxon>
        <taxon>Streptomycetaceae</taxon>
        <taxon>Streptomyces</taxon>
    </lineage>
</organism>
<proteinExistence type="predicted"/>
<protein>
    <submittedName>
        <fullName evidence="5">Nucleoside deaminase</fullName>
    </submittedName>
</protein>
<name>A0ABU4MT37_9ACTN</name>
<dbReference type="Pfam" id="PF00383">
    <property type="entry name" value="dCMP_cyt_deam_1"/>
    <property type="match status" value="1"/>
</dbReference>
<dbReference type="PROSITE" id="PS51318">
    <property type="entry name" value="TAT"/>
    <property type="match status" value="1"/>
</dbReference>
<dbReference type="Gene3D" id="3.40.140.10">
    <property type="entry name" value="Cytidine Deaminase, domain 2"/>
    <property type="match status" value="1"/>
</dbReference>
<evidence type="ECO:0000313" key="6">
    <source>
        <dbReference type="Proteomes" id="UP001282474"/>
    </source>
</evidence>
<evidence type="ECO:0000256" key="1">
    <source>
        <dbReference type="ARBA" id="ARBA00022723"/>
    </source>
</evidence>
<dbReference type="PROSITE" id="PS51747">
    <property type="entry name" value="CYT_DCMP_DEAMINASES_2"/>
    <property type="match status" value="1"/>
</dbReference>
<keyword evidence="1" id="KW-0479">Metal-binding</keyword>
<dbReference type="InterPro" id="IPR016193">
    <property type="entry name" value="Cytidine_deaminase-like"/>
</dbReference>
<dbReference type="EMBL" id="JARAWJ010000019">
    <property type="protein sequence ID" value="MDX3040361.1"/>
    <property type="molecule type" value="Genomic_DNA"/>
</dbReference>
<gene>
    <name evidence="5" type="ORF">PV383_24735</name>
</gene>
<evidence type="ECO:0000313" key="5">
    <source>
        <dbReference type="EMBL" id="MDX3040361.1"/>
    </source>
</evidence>
<dbReference type="CDD" id="cd01285">
    <property type="entry name" value="nucleoside_deaminase"/>
    <property type="match status" value="1"/>
</dbReference>
<dbReference type="PANTHER" id="PTHR11079:SF203">
    <property type="entry name" value="CMP_DCMP-TYPE DEAMINASE DOMAIN-CONTAINING PROTEIN"/>
    <property type="match status" value="1"/>
</dbReference>
<evidence type="ECO:0000256" key="2">
    <source>
        <dbReference type="ARBA" id="ARBA00022833"/>
    </source>
</evidence>
<comment type="caution">
    <text evidence="5">The sequence shown here is derived from an EMBL/GenBank/DDBJ whole genome shotgun (WGS) entry which is preliminary data.</text>
</comment>